<organism evidence="7 8">
    <name type="scientific">Purpureocillium takamizusanense</name>
    <dbReference type="NCBI Taxonomy" id="2060973"/>
    <lineage>
        <taxon>Eukaryota</taxon>
        <taxon>Fungi</taxon>
        <taxon>Dikarya</taxon>
        <taxon>Ascomycota</taxon>
        <taxon>Pezizomycotina</taxon>
        <taxon>Sordariomycetes</taxon>
        <taxon>Hypocreomycetidae</taxon>
        <taxon>Hypocreales</taxon>
        <taxon>Ophiocordycipitaceae</taxon>
        <taxon>Purpureocillium</taxon>
    </lineage>
</organism>
<dbReference type="Pfam" id="PF06870">
    <property type="entry name" value="RNA_pol_I_A49"/>
    <property type="match status" value="1"/>
</dbReference>
<evidence type="ECO:0000256" key="5">
    <source>
        <dbReference type="ARBA" id="ARBA00023242"/>
    </source>
</evidence>
<dbReference type="EMBL" id="CP086360">
    <property type="protein sequence ID" value="UNI21383.1"/>
    <property type="molecule type" value="Genomic_DNA"/>
</dbReference>
<evidence type="ECO:0000256" key="6">
    <source>
        <dbReference type="SAM" id="MobiDB-lite"/>
    </source>
</evidence>
<dbReference type="GeneID" id="72069326"/>
<keyword evidence="3 7" id="KW-0240">DNA-directed RNA polymerase</keyword>
<evidence type="ECO:0000313" key="8">
    <source>
        <dbReference type="Proteomes" id="UP000829364"/>
    </source>
</evidence>
<dbReference type="GO" id="GO:0005730">
    <property type="term" value="C:nucleolus"/>
    <property type="evidence" value="ECO:0007669"/>
    <property type="project" value="UniProtKB-SubCell"/>
</dbReference>
<dbReference type="AlphaFoldDB" id="A0A9Q8QKE9"/>
<dbReference type="KEGG" id="ptkz:JDV02_007378"/>
<reference evidence="7" key="1">
    <citation type="submission" date="2021-11" db="EMBL/GenBank/DDBJ databases">
        <title>Purpureocillium_takamizusanense_genome.</title>
        <authorList>
            <person name="Nguyen N.-H."/>
        </authorList>
    </citation>
    <scope>NUCLEOTIDE SEQUENCE</scope>
    <source>
        <strain evidence="7">PT3</strain>
    </source>
</reference>
<keyword evidence="8" id="KW-1185">Reference proteome</keyword>
<comment type="subcellular location">
    <subcellularLocation>
        <location evidence="1">Nucleus</location>
        <location evidence="1">Nucleolus</location>
    </subcellularLocation>
</comment>
<proteinExistence type="inferred from homology"/>
<accession>A0A9Q8QKE9</accession>
<protein>
    <submittedName>
        <fullName evidence="7">DNA-directed RNA polymerase I subunit rpa49</fullName>
    </submittedName>
</protein>
<dbReference type="PANTHER" id="PTHR14440">
    <property type="entry name" value="DNA-DIRECTED RNA POLYMERASE I SUBUNIT RPA49"/>
    <property type="match status" value="1"/>
</dbReference>
<dbReference type="GO" id="GO:0003677">
    <property type="term" value="F:DNA binding"/>
    <property type="evidence" value="ECO:0007669"/>
    <property type="project" value="InterPro"/>
</dbReference>
<evidence type="ECO:0000313" key="7">
    <source>
        <dbReference type="EMBL" id="UNI21383.1"/>
    </source>
</evidence>
<comment type="similarity">
    <text evidence="2">Belongs to the eukaryotic RPA49/POLR1E RNA polymerase subunit family.</text>
</comment>
<dbReference type="OrthoDB" id="532500at2759"/>
<dbReference type="GO" id="GO:0006351">
    <property type="term" value="P:DNA-templated transcription"/>
    <property type="evidence" value="ECO:0007669"/>
    <property type="project" value="InterPro"/>
</dbReference>
<evidence type="ECO:0000256" key="2">
    <source>
        <dbReference type="ARBA" id="ARBA00009430"/>
    </source>
</evidence>
<evidence type="ECO:0000256" key="4">
    <source>
        <dbReference type="ARBA" id="ARBA00023163"/>
    </source>
</evidence>
<name>A0A9Q8QKE9_9HYPO</name>
<dbReference type="GO" id="GO:0000428">
    <property type="term" value="C:DNA-directed RNA polymerase complex"/>
    <property type="evidence" value="ECO:0007669"/>
    <property type="project" value="UniProtKB-KW"/>
</dbReference>
<keyword evidence="4" id="KW-0804">Transcription</keyword>
<evidence type="ECO:0000256" key="1">
    <source>
        <dbReference type="ARBA" id="ARBA00004604"/>
    </source>
</evidence>
<dbReference type="RefSeq" id="XP_047844864.1">
    <property type="nucleotide sequence ID" value="XM_047988866.1"/>
</dbReference>
<dbReference type="InterPro" id="IPR009668">
    <property type="entry name" value="RNA_pol-assoc_fac_A49-like"/>
</dbReference>
<evidence type="ECO:0000256" key="3">
    <source>
        <dbReference type="ARBA" id="ARBA00022478"/>
    </source>
</evidence>
<sequence length="445" mass="49399">MGDGSGKKRKRDGESAGKPKKKVVLDAPAATAKVSSVLRPKSCPPVVATAPGLEIPKTLVFHSYQSKDEARTKTKHPKHAVDKELLLHSTAHRSLDYTAREEEPRGSKPLLKHYVGIYDPKTGKLDVVEAKKMVVRGQVRAKQLPTASAEDIRTRQTMMERKTDLGQTFGTKKAKKAIRENVLNAIAPERKPGDGSPTKIDNAARAMLDSVGALTSQMATREELQAVVDDAKPVPKANLAATDIQDVYDPDVIIGSDILNLVPIREWQEKARHKEGIQVPSRFIAARVNAIATNDDAVTRLRVLRYMGFVILFYLAGTKPGKQQGTRRVVSRDQLREVLSPAPEAVIENIRRKFSDAGMVRKYHIDLLMTHCCVFACIVDNFEVDTENLRDDLRISQTSINQFFHEIGGRVKLVGSKAQGRQAHIARLALPLDFPKQRLIAPRRK</sequence>
<dbReference type="Proteomes" id="UP000829364">
    <property type="component" value="Chromosome 7"/>
</dbReference>
<gene>
    <name evidence="7" type="primary">RPA49</name>
    <name evidence="7" type="ORF">JDV02_007378</name>
</gene>
<keyword evidence="5" id="KW-0539">Nucleus</keyword>
<feature type="region of interest" description="Disordered" evidence="6">
    <location>
        <begin position="1"/>
        <end position="24"/>
    </location>
</feature>